<keyword evidence="5" id="KW-0862">Zinc</keyword>
<feature type="domain" description="M23ase beta-sheet core" evidence="7">
    <location>
        <begin position="207"/>
        <end position="297"/>
    </location>
</feature>
<comment type="cofactor">
    <cofactor evidence="1">
        <name>Zn(2+)</name>
        <dbReference type="ChEBI" id="CHEBI:29105"/>
    </cofactor>
</comment>
<dbReference type="PANTHER" id="PTHR21666:SF288">
    <property type="entry name" value="CELL DIVISION PROTEIN YTFB"/>
    <property type="match status" value="1"/>
</dbReference>
<keyword evidence="2" id="KW-0645">Protease</keyword>
<dbReference type="AlphaFoldDB" id="A0A930XXC3"/>
<dbReference type="GO" id="GO:0006508">
    <property type="term" value="P:proteolysis"/>
    <property type="evidence" value="ECO:0007669"/>
    <property type="project" value="UniProtKB-KW"/>
</dbReference>
<evidence type="ECO:0000256" key="6">
    <source>
        <dbReference type="ARBA" id="ARBA00023049"/>
    </source>
</evidence>
<evidence type="ECO:0000256" key="2">
    <source>
        <dbReference type="ARBA" id="ARBA00022670"/>
    </source>
</evidence>
<dbReference type="GO" id="GO:0046872">
    <property type="term" value="F:metal ion binding"/>
    <property type="evidence" value="ECO:0007669"/>
    <property type="project" value="UniProtKB-KW"/>
</dbReference>
<gene>
    <name evidence="8" type="ORF">ISN26_07820</name>
</gene>
<evidence type="ECO:0000256" key="5">
    <source>
        <dbReference type="ARBA" id="ARBA00022833"/>
    </source>
</evidence>
<dbReference type="Proteomes" id="UP000604381">
    <property type="component" value="Unassembled WGS sequence"/>
</dbReference>
<dbReference type="InterPro" id="IPR016047">
    <property type="entry name" value="M23ase_b-sheet_dom"/>
</dbReference>
<keyword evidence="4" id="KW-0378">Hydrolase</keyword>
<evidence type="ECO:0000256" key="4">
    <source>
        <dbReference type="ARBA" id="ARBA00022801"/>
    </source>
</evidence>
<keyword evidence="6" id="KW-0482">Metalloprotease</keyword>
<dbReference type="EMBL" id="JADHEI010000058">
    <property type="protein sequence ID" value="MBF2735952.1"/>
    <property type="molecule type" value="Genomic_DNA"/>
</dbReference>
<organism evidence="8 9">
    <name type="scientific">Candidatus Amphirhobacter heronislandensis</name>
    <dbReference type="NCBI Taxonomy" id="1732024"/>
    <lineage>
        <taxon>Bacteria</taxon>
        <taxon>Pseudomonadati</taxon>
        <taxon>Pseudomonadota</taxon>
        <taxon>Gammaproteobacteria</taxon>
        <taxon>Candidatus Tethybacterales</taxon>
        <taxon>Candidatus Tethybacteraceae</taxon>
        <taxon>Candidatus Amphirhobacter</taxon>
    </lineage>
</organism>
<comment type="caution">
    <text evidence="8">The sequence shown here is derived from an EMBL/GenBank/DDBJ whole genome shotgun (WGS) entry which is preliminary data.</text>
</comment>
<evidence type="ECO:0000256" key="3">
    <source>
        <dbReference type="ARBA" id="ARBA00022723"/>
    </source>
</evidence>
<proteinExistence type="predicted"/>
<keyword evidence="9" id="KW-1185">Reference proteome</keyword>
<reference evidence="8" key="1">
    <citation type="submission" date="2020-10" db="EMBL/GenBank/DDBJ databases">
        <title>An improved Amphimedon queenslandica hologenome assembly reveals how three proteobacterial symbionts can extend the metabolic phenotypic of their marine sponge host.</title>
        <authorList>
            <person name="Degnan B."/>
            <person name="Degnan S."/>
            <person name="Xiang X."/>
        </authorList>
    </citation>
    <scope>NUCLEOTIDE SEQUENCE</scope>
    <source>
        <strain evidence="8">AqS2</strain>
    </source>
</reference>
<protein>
    <submittedName>
        <fullName evidence="8">M23 family metallopeptidase</fullName>
    </submittedName>
</protein>
<evidence type="ECO:0000313" key="9">
    <source>
        <dbReference type="Proteomes" id="UP000604381"/>
    </source>
</evidence>
<dbReference type="Gene3D" id="2.70.70.10">
    <property type="entry name" value="Glucose Permease (Domain IIA)"/>
    <property type="match status" value="1"/>
</dbReference>
<keyword evidence="3" id="KW-0479">Metal-binding</keyword>
<dbReference type="Pfam" id="PF01551">
    <property type="entry name" value="Peptidase_M23"/>
    <property type="match status" value="1"/>
</dbReference>
<dbReference type="CDD" id="cd12797">
    <property type="entry name" value="M23_peptidase"/>
    <property type="match status" value="1"/>
</dbReference>
<dbReference type="PANTHER" id="PTHR21666">
    <property type="entry name" value="PEPTIDASE-RELATED"/>
    <property type="match status" value="1"/>
</dbReference>
<dbReference type="GO" id="GO:0004222">
    <property type="term" value="F:metalloendopeptidase activity"/>
    <property type="evidence" value="ECO:0007669"/>
    <property type="project" value="TreeGrafter"/>
</dbReference>
<evidence type="ECO:0000259" key="7">
    <source>
        <dbReference type="Pfam" id="PF01551"/>
    </source>
</evidence>
<evidence type="ECO:0000256" key="1">
    <source>
        <dbReference type="ARBA" id="ARBA00001947"/>
    </source>
</evidence>
<name>A0A930XXC3_9GAMM</name>
<accession>A0A930XXC3</accession>
<dbReference type="InterPro" id="IPR011055">
    <property type="entry name" value="Dup_hybrid_motif"/>
</dbReference>
<dbReference type="SUPFAM" id="SSF51261">
    <property type="entry name" value="Duplicated hybrid motif"/>
    <property type="match status" value="1"/>
</dbReference>
<sequence>MNIILSGDDMQRSYAISLRGWRFPAALLLAAVLLGWAVHRLAEARAERWVALDDPRILALVEAERAGDEAARLAIWRSTVDRLEQEIAALNVRLWQLGHLGNQLAKRTGMDEEALLDLAPEPPAPAADLGGAALDADERMGRLEAAASGLAAETAAEALRLGQVSEAVALSSMQWATVPMRRPIEGRYWFTSGYGTRNDPFTGKKAFHAGYDFAARTGTSVLAAADGIVTHRGRLGRYGKTIEVYHGGDISTLYGHLSDYRVVLGDFVERGELIGLVGSTGRSTGPHLHYEVRRADRPRPYTRLLKEIQEERPGIGIYPDPTEK</sequence>
<dbReference type="InterPro" id="IPR050570">
    <property type="entry name" value="Cell_wall_metabolism_enzyme"/>
</dbReference>
<evidence type="ECO:0000313" key="8">
    <source>
        <dbReference type="EMBL" id="MBF2735952.1"/>
    </source>
</evidence>